<organism evidence="1 2">
    <name type="scientific">Micromonospora harpali</name>
    <dbReference type="NCBI Taxonomy" id="1490225"/>
    <lineage>
        <taxon>Bacteria</taxon>
        <taxon>Bacillati</taxon>
        <taxon>Actinomycetota</taxon>
        <taxon>Actinomycetes</taxon>
        <taxon>Micromonosporales</taxon>
        <taxon>Micromonosporaceae</taxon>
        <taxon>Micromonospora</taxon>
    </lineage>
</organism>
<accession>A0ABW1HY95</accession>
<protein>
    <submittedName>
        <fullName evidence="1">Uncharacterized protein</fullName>
    </submittedName>
</protein>
<sequence>MRVLVVRVHVRASSLPGVGLFTAQQPDTWDAALTLLAAALPPTASTGCGRCRRRIC</sequence>
<gene>
    <name evidence="1" type="ORF">ACFPZ4_31150</name>
</gene>
<keyword evidence="2" id="KW-1185">Reference proteome</keyword>
<reference evidence="2" key="1">
    <citation type="journal article" date="2019" name="Int. J. Syst. Evol. Microbiol.">
        <title>The Global Catalogue of Microorganisms (GCM) 10K type strain sequencing project: providing services to taxonomists for standard genome sequencing and annotation.</title>
        <authorList>
            <consortium name="The Broad Institute Genomics Platform"/>
            <consortium name="The Broad Institute Genome Sequencing Center for Infectious Disease"/>
            <person name="Wu L."/>
            <person name="Ma J."/>
        </authorList>
    </citation>
    <scope>NUCLEOTIDE SEQUENCE [LARGE SCALE GENOMIC DNA]</scope>
    <source>
        <strain evidence="2">CGMCC 4.7173</strain>
    </source>
</reference>
<evidence type="ECO:0000313" key="2">
    <source>
        <dbReference type="Proteomes" id="UP001596207"/>
    </source>
</evidence>
<name>A0ABW1HY95_9ACTN</name>
<evidence type="ECO:0000313" key="1">
    <source>
        <dbReference type="EMBL" id="MFC5945905.1"/>
    </source>
</evidence>
<dbReference type="EMBL" id="JBHSQQ010000423">
    <property type="protein sequence ID" value="MFC5945905.1"/>
    <property type="molecule type" value="Genomic_DNA"/>
</dbReference>
<comment type="caution">
    <text evidence="1">The sequence shown here is derived from an EMBL/GenBank/DDBJ whole genome shotgun (WGS) entry which is preliminary data.</text>
</comment>
<dbReference type="RefSeq" id="WP_377538727.1">
    <property type="nucleotide sequence ID" value="NZ_JBHSQQ010000423.1"/>
</dbReference>
<dbReference type="Proteomes" id="UP001596207">
    <property type="component" value="Unassembled WGS sequence"/>
</dbReference>
<proteinExistence type="predicted"/>